<evidence type="ECO:0000256" key="15">
    <source>
        <dbReference type="ARBA" id="ARBA00023225"/>
    </source>
</evidence>
<comment type="function">
    <text evidence="1">Probable catalytic subunit of a protein translocase for flagellum-specific export, or a proton translocase involved in local circuits at the flagellum.</text>
</comment>
<dbReference type="InterPro" id="IPR040627">
    <property type="entry name" value="T3SS_ATPase_C"/>
</dbReference>
<accession>A0ABU7LQA9</accession>
<evidence type="ECO:0000256" key="11">
    <source>
        <dbReference type="ARBA" id="ARBA00022840"/>
    </source>
</evidence>
<organism evidence="19 20">
    <name type="scientific">Hyphobacterium lacteum</name>
    <dbReference type="NCBI Taxonomy" id="3116575"/>
    <lineage>
        <taxon>Bacteria</taxon>
        <taxon>Pseudomonadati</taxon>
        <taxon>Pseudomonadota</taxon>
        <taxon>Alphaproteobacteria</taxon>
        <taxon>Maricaulales</taxon>
        <taxon>Maricaulaceae</taxon>
        <taxon>Hyphobacterium</taxon>
    </lineage>
</organism>
<dbReference type="SMART" id="SM00382">
    <property type="entry name" value="AAA"/>
    <property type="match status" value="1"/>
</dbReference>
<dbReference type="Pfam" id="PF00006">
    <property type="entry name" value="ATP-synt_ab"/>
    <property type="match status" value="1"/>
</dbReference>
<comment type="similarity">
    <text evidence="3">Belongs to the ATPase alpha/beta chains family.</text>
</comment>
<evidence type="ECO:0000256" key="17">
    <source>
        <dbReference type="ARBA" id="ARBA00034006"/>
    </source>
</evidence>
<keyword evidence="13" id="KW-1278">Translocase</keyword>
<sequence length="441" mass="46583">MQALIDRIEKLDPRVMTGRVTGVNGLLVEVEGPSSGLALGSRASVGTATGMANCEVVGFKGPSAIMMPFEPVDGIRPGAPVALDPTVATVRPSSGWLGRVIDGFGKPLDNDGPLPKGHISYPLRGAPPCAHGRGRLGPRMDLGVRALNVFAPMRRGQRLGVFAGSGVGKSVMMSMLARNADADVIVIGLVGERGREAREFVEDVLGPEGRRKSVVITETSDAPALARRQAAQLTLTVAEYFRDQGLDVLCLMDSVTRVALAQREIGLAAGEPPTTRGYTPSVFAELPRLLERAGPGPSGTGSITGIFTVLVDGDDHNEPVADAVRGILDGHIVMSRDIAERGRYPAIDVLRSVSRVAPEVYENNEAELVREARRTLSVYTDMEELIRLGAYAAGSNAQTDRAIALNDPLEAFLAQGKDEATSIEESFATLAGILGGDGETQ</sequence>
<evidence type="ECO:0000313" key="19">
    <source>
        <dbReference type="EMBL" id="MEE2526100.1"/>
    </source>
</evidence>
<dbReference type="PROSITE" id="PS00152">
    <property type="entry name" value="ATPASE_ALPHA_BETA"/>
    <property type="match status" value="1"/>
</dbReference>
<evidence type="ECO:0000256" key="1">
    <source>
        <dbReference type="ARBA" id="ARBA00003290"/>
    </source>
</evidence>
<evidence type="ECO:0000256" key="6">
    <source>
        <dbReference type="ARBA" id="ARBA00022448"/>
    </source>
</evidence>
<evidence type="ECO:0000256" key="3">
    <source>
        <dbReference type="ARBA" id="ARBA00008936"/>
    </source>
</evidence>
<dbReference type="PANTHER" id="PTHR15184:SF9">
    <property type="entry name" value="SPI-1 TYPE 3 SECRETION SYSTEM ATPASE"/>
    <property type="match status" value="1"/>
</dbReference>
<protein>
    <recommendedName>
        <fullName evidence="5">Flagellum-specific ATP synthase</fullName>
        <ecNumber evidence="4">7.1.2.2</ecNumber>
    </recommendedName>
</protein>
<name>A0ABU7LQA9_9PROT</name>
<dbReference type="Gene3D" id="3.40.50.12240">
    <property type="match status" value="1"/>
</dbReference>
<keyword evidence="20" id="KW-1185">Reference proteome</keyword>
<dbReference type="Pfam" id="PF18269">
    <property type="entry name" value="T3SS_ATPase_C"/>
    <property type="match status" value="1"/>
</dbReference>
<dbReference type="InterPro" id="IPR003593">
    <property type="entry name" value="AAA+_ATPase"/>
</dbReference>
<keyword evidence="15" id="KW-1006">Bacterial flagellum protein export</keyword>
<proteinExistence type="inferred from homology"/>
<evidence type="ECO:0000256" key="16">
    <source>
        <dbReference type="ARBA" id="ARBA00023310"/>
    </source>
</evidence>
<dbReference type="InterPro" id="IPR020003">
    <property type="entry name" value="ATPase_a/bsu_AS"/>
</dbReference>
<evidence type="ECO:0000256" key="14">
    <source>
        <dbReference type="ARBA" id="ARBA00023065"/>
    </source>
</evidence>
<dbReference type="RefSeq" id="WP_330198759.1">
    <property type="nucleotide sequence ID" value="NZ_JAZDRP010000003.1"/>
</dbReference>
<evidence type="ECO:0000256" key="8">
    <source>
        <dbReference type="ARBA" id="ARBA00022741"/>
    </source>
</evidence>
<dbReference type="EC" id="7.1.2.2" evidence="4"/>
<evidence type="ECO:0000256" key="5">
    <source>
        <dbReference type="ARBA" id="ARBA00020580"/>
    </source>
</evidence>
<keyword evidence="14" id="KW-0406">Ion transport</keyword>
<dbReference type="InterPro" id="IPR000194">
    <property type="entry name" value="ATPase_F1/V1/A1_a/bsu_nucl-bd"/>
</dbReference>
<reference evidence="19 20" key="1">
    <citation type="submission" date="2024-01" db="EMBL/GenBank/DDBJ databases">
        <title>Hyphobacterium bacterium isolated from marine sediment.</title>
        <authorList>
            <person name="Zhao S."/>
        </authorList>
    </citation>
    <scope>NUCLEOTIDE SEQUENCE [LARGE SCALE GENOMIC DNA]</scope>
    <source>
        <strain evidence="20">HN65</strain>
    </source>
</reference>
<keyword evidence="8" id="KW-0547">Nucleotide-binding</keyword>
<dbReference type="NCBIfam" id="TIGR03498">
    <property type="entry name" value="FliI_clade3"/>
    <property type="match status" value="1"/>
</dbReference>
<keyword evidence="12" id="KW-0653">Protein transport</keyword>
<keyword evidence="11" id="KW-0067">ATP-binding</keyword>
<dbReference type="EMBL" id="JAZDRP010000003">
    <property type="protein sequence ID" value="MEE2526100.1"/>
    <property type="molecule type" value="Genomic_DNA"/>
</dbReference>
<dbReference type="InterPro" id="IPR005714">
    <property type="entry name" value="ATPase_T3SS_FliI/YscN"/>
</dbReference>
<dbReference type="Proteomes" id="UP001354971">
    <property type="component" value="Unassembled WGS sequence"/>
</dbReference>
<evidence type="ECO:0000313" key="20">
    <source>
        <dbReference type="Proteomes" id="UP001354971"/>
    </source>
</evidence>
<comment type="catalytic activity">
    <reaction evidence="17">
        <text>ATP + H2O + cellular proteinSide 1 = ADP + phosphate + cellular proteinSide 2.</text>
        <dbReference type="EC" id="7.4.2.8"/>
    </reaction>
</comment>
<dbReference type="NCBIfam" id="TIGR01026">
    <property type="entry name" value="fliI_yscN"/>
    <property type="match status" value="1"/>
</dbReference>
<evidence type="ECO:0000256" key="9">
    <source>
        <dbReference type="ARBA" id="ARBA00022781"/>
    </source>
</evidence>
<keyword evidence="19" id="KW-0969">Cilium</keyword>
<evidence type="ECO:0000256" key="13">
    <source>
        <dbReference type="ARBA" id="ARBA00022967"/>
    </source>
</evidence>
<dbReference type="InterPro" id="IPR050053">
    <property type="entry name" value="ATPase_alpha/beta_chains"/>
</dbReference>
<keyword evidence="19" id="KW-0966">Cell projection</keyword>
<evidence type="ECO:0000256" key="2">
    <source>
        <dbReference type="ARBA" id="ARBA00004496"/>
    </source>
</evidence>
<gene>
    <name evidence="19" type="primary">fliI</name>
    <name evidence="19" type="ORF">V0U79_06955</name>
</gene>
<keyword evidence="10" id="KW-1005">Bacterial flagellum biogenesis</keyword>
<dbReference type="PANTHER" id="PTHR15184">
    <property type="entry name" value="ATP SYNTHASE"/>
    <property type="match status" value="1"/>
</dbReference>
<evidence type="ECO:0000256" key="4">
    <source>
        <dbReference type="ARBA" id="ARBA00012473"/>
    </source>
</evidence>
<evidence type="ECO:0000256" key="12">
    <source>
        <dbReference type="ARBA" id="ARBA00022927"/>
    </source>
</evidence>
<keyword evidence="9" id="KW-0375">Hydrogen ion transport</keyword>
<evidence type="ECO:0000259" key="18">
    <source>
        <dbReference type="SMART" id="SM00382"/>
    </source>
</evidence>
<comment type="caution">
    <text evidence="19">The sequence shown here is derived from an EMBL/GenBank/DDBJ whole genome shotgun (WGS) entry which is preliminary data.</text>
</comment>
<keyword evidence="7" id="KW-0963">Cytoplasm</keyword>
<dbReference type="InterPro" id="IPR027417">
    <property type="entry name" value="P-loop_NTPase"/>
</dbReference>
<feature type="domain" description="AAA+ ATPase" evidence="18">
    <location>
        <begin position="155"/>
        <end position="339"/>
    </location>
</feature>
<dbReference type="CDD" id="cd01136">
    <property type="entry name" value="ATPase_flagellum-secretory_path_III"/>
    <property type="match status" value="1"/>
</dbReference>
<keyword evidence="19" id="KW-0282">Flagellum</keyword>
<evidence type="ECO:0000256" key="7">
    <source>
        <dbReference type="ARBA" id="ARBA00022490"/>
    </source>
</evidence>
<keyword evidence="6" id="KW-0813">Transport</keyword>
<dbReference type="CDD" id="cd18114">
    <property type="entry name" value="ATP-synt_flagellum-secretory_path_III_C"/>
    <property type="match status" value="1"/>
</dbReference>
<dbReference type="InterPro" id="IPR022426">
    <property type="entry name" value="FliI_clade3"/>
</dbReference>
<comment type="subcellular location">
    <subcellularLocation>
        <location evidence="2">Cytoplasm</location>
    </subcellularLocation>
</comment>
<evidence type="ECO:0000256" key="10">
    <source>
        <dbReference type="ARBA" id="ARBA00022795"/>
    </source>
</evidence>
<keyword evidence="16" id="KW-0066">ATP synthesis</keyword>
<dbReference type="SUPFAM" id="SSF52540">
    <property type="entry name" value="P-loop containing nucleoside triphosphate hydrolases"/>
    <property type="match status" value="1"/>
</dbReference>